<dbReference type="PANTHER" id="PTHR36121:SF1">
    <property type="entry name" value="PROTEIN SXY"/>
    <property type="match status" value="1"/>
</dbReference>
<dbReference type="InterPro" id="IPR026256">
    <property type="entry name" value="TfoX-like_gammaprotbact"/>
</dbReference>
<dbReference type="PIRSF" id="PIRSF028788">
    <property type="entry name" value="TfoX_Sxy"/>
    <property type="match status" value="1"/>
</dbReference>
<dbReference type="Proteomes" id="UP000053226">
    <property type="component" value="Unassembled WGS sequence"/>
</dbReference>
<dbReference type="OrthoDB" id="4225809at2"/>
<reference evidence="3 4" key="1">
    <citation type="submission" date="2015-07" db="EMBL/GenBank/DDBJ databases">
        <title>ATOL: Assembling a taxonomically balanced genome-scale reconstruction of the evolutionary history of the Enterobacteriaceae.</title>
        <authorList>
            <person name="Plunkett G.III."/>
            <person name="Neeno-Eckwall E.C."/>
            <person name="Glasner J.D."/>
            <person name="Perna N.T."/>
        </authorList>
    </citation>
    <scope>NUCLEOTIDE SEQUENCE [LARGE SCALE GENOMIC DNA]</scope>
    <source>
        <strain evidence="3 4">ATCC 35017</strain>
    </source>
</reference>
<evidence type="ECO:0000259" key="2">
    <source>
        <dbReference type="Pfam" id="PF04994"/>
    </source>
</evidence>
<accession>A0A0N0Z7I5</accession>
<gene>
    <name evidence="3" type="ORF">M992_2421</name>
</gene>
<comment type="caution">
    <text evidence="3">The sequence shown here is derived from an EMBL/GenBank/DDBJ whole genome shotgun (WGS) entry which is preliminary data.</text>
</comment>
<dbReference type="InterPro" id="IPR007077">
    <property type="entry name" value="TfoX_C"/>
</dbReference>
<dbReference type="InterPro" id="IPR047525">
    <property type="entry name" value="TfoX-like"/>
</dbReference>
<feature type="domain" description="TfoX C-terminal" evidence="2">
    <location>
        <begin position="117"/>
        <end position="195"/>
    </location>
</feature>
<dbReference type="AlphaFoldDB" id="A0A0N0Z7I5"/>
<evidence type="ECO:0000313" key="4">
    <source>
        <dbReference type="Proteomes" id="UP000053226"/>
    </source>
</evidence>
<dbReference type="GO" id="GO:0030420">
    <property type="term" value="P:establishment of competence for transformation"/>
    <property type="evidence" value="ECO:0007669"/>
    <property type="project" value="InterPro"/>
</dbReference>
<dbReference type="Gene3D" id="1.10.150.20">
    <property type="entry name" value="5' to 3' exonuclease, C-terminal subdomain"/>
    <property type="match status" value="1"/>
</dbReference>
<dbReference type="Pfam" id="PF04994">
    <property type="entry name" value="TfoX_C"/>
    <property type="match status" value="1"/>
</dbReference>
<dbReference type="PANTHER" id="PTHR36121">
    <property type="entry name" value="PROTEIN SXY"/>
    <property type="match status" value="1"/>
</dbReference>
<name>A0A0N0Z7I5_9GAMM</name>
<evidence type="ECO:0000259" key="1">
    <source>
        <dbReference type="Pfam" id="PF04993"/>
    </source>
</evidence>
<dbReference type="Gene3D" id="3.30.1460.30">
    <property type="entry name" value="YgaC/TfoX-N like chaperone"/>
    <property type="match status" value="1"/>
</dbReference>
<dbReference type="RefSeq" id="WP_053908817.1">
    <property type="nucleotide sequence ID" value="NZ_CAWMUS010000026.1"/>
</dbReference>
<dbReference type="SUPFAM" id="SSF159894">
    <property type="entry name" value="YgaC/TfoX-N like"/>
    <property type="match status" value="1"/>
</dbReference>
<keyword evidence="4" id="KW-1185">Reference proteome</keyword>
<organism evidence="3 4">
    <name type="scientific">Moellerella wisconsensis ATCC 35017</name>
    <dbReference type="NCBI Taxonomy" id="1354267"/>
    <lineage>
        <taxon>Bacteria</taxon>
        <taxon>Pseudomonadati</taxon>
        <taxon>Pseudomonadota</taxon>
        <taxon>Gammaproteobacteria</taxon>
        <taxon>Enterobacterales</taxon>
        <taxon>Morganellaceae</taxon>
        <taxon>Moellerella</taxon>
    </lineage>
</organism>
<dbReference type="InterPro" id="IPR007076">
    <property type="entry name" value="TfoX_N"/>
</dbReference>
<dbReference type="Pfam" id="PF04993">
    <property type="entry name" value="TfoX_N"/>
    <property type="match status" value="1"/>
</dbReference>
<proteinExistence type="predicted"/>
<protein>
    <submittedName>
        <fullName evidence="3">DNA transformation protein</fullName>
    </submittedName>
</protein>
<evidence type="ECO:0000313" key="3">
    <source>
        <dbReference type="EMBL" id="KPD01878.1"/>
    </source>
</evidence>
<feature type="domain" description="TfoX N-terminal" evidence="1">
    <location>
        <begin position="14"/>
        <end position="105"/>
    </location>
</feature>
<dbReference type="EMBL" id="LGAA01000026">
    <property type="protein sequence ID" value="KPD01878.1"/>
    <property type="molecule type" value="Genomic_DNA"/>
</dbReference>
<sequence length="205" mass="24014">MMIPEQKYRYLARLFSKYGEMKRKNHFGGYCLIIDHAIVGLVIDGEFYLRGCLFAQNHFEAIGLKKLIYKKKGVLLELRYYCIPDKVWQYESRFLFYVDLTYQAAMEEQLLKQKVEGRIKDLPNMNMASERALGKVGIYHVEALKLIGAKACYLKLRQYNHYRLGIKLLFELAGAIAGYHSSVLPHDLKQELIRWYHIVDCSCSE</sequence>